<sequence length="971" mass="100571">MLFEGTTLTSPTVYISFETAFALDECSKPVDDSFCSTIFTDYRPVLSVPQQILSLDPAWSSCDVYWRGLYDPPKALQPAQVVIGPTTPAGDGQPTSTSAVPENSLVSPTVKPTTVSDDPPQITTATQDPSSTDLQSPSSPQVQQSATSLVPSTPTLGSADPVRSDAVQIDSEVTKPPPNTGDRNNPSSSTPGQITNTQANGEVTSISDSGAETKDGSHAPSNAAEVFSEAQQDHNDNNNGAMVTFSGTDGQQYSGVLSGNNVVLESTVTMSQGGAKSSVVGIGAVSAADNELVISQEDVKITAAYSSEQLKGSAAAASTAFITFEGSTYTVVQSTGIGAQEAGPETQFLEAATFNAGENVFTAYRPESDEAVRVVAEGTTFSLERGSATEIDGQSISADPTGNLALDGENLAYTSLEQPALPSSSGIIFTANDGDVYTVVQNGDADLLVHNSGSTFTIPASSAITAGGSEIRLGVSNHVLVDSKTVEPSALPSASSEHRAEFTIGGNIRTAIEHASASVAVFDGTTVSVGGPALTFGDDTVSMAPGGLVLQSKGKQDTITFAQAQAQETTAMLTLGANGMTGYAFGSDPTSMPRGIVVDGTTLLAGESAIAVSGDTISLRRSGVIVANDGSTSTLPLTAASPLPESKAVLTLGSRTVTAHQVAQSPGVVEIGGTRISVGGHVITVDGDIVSAASNGIVEDGTLVSWSTIPVPAMASDTPGSASAGPGARTSQSNKADMAPNSRIILTRHAQAEHNVDLDYSIPDAPLTPLGKKQAATLAPQIKELAKEVDLVVSSPLKRTLQTTKLGWAPALERLGIENVICLPQAQECNAHPCDTGSPKEVLEAESEFDGFNLSGLTPDWISKKGFYAADPTSLANRAKWVRQWLRDRPEKTIVLVAHGDVLRRITSGPSGPSTYMWQNAEAKIVHFDAKTVDSDECWLDVENTVAVAGGYSPTSTEMDLVGTEELPKNL</sequence>
<dbReference type="SMART" id="SM00855">
    <property type="entry name" value="PGAM"/>
    <property type="match status" value="1"/>
</dbReference>
<dbReference type="PANTHER" id="PTHR48100">
    <property type="entry name" value="BROAD-SPECIFICITY PHOSPHATASE YOR283W-RELATED"/>
    <property type="match status" value="1"/>
</dbReference>
<feature type="region of interest" description="Disordered" evidence="1">
    <location>
        <begin position="82"/>
        <end position="222"/>
    </location>
</feature>
<comment type="caution">
    <text evidence="2">The sequence shown here is derived from an EMBL/GenBank/DDBJ whole genome shotgun (WGS) entry which is preliminary data.</text>
</comment>
<dbReference type="Proteomes" id="UP000268823">
    <property type="component" value="Unassembled WGS sequence"/>
</dbReference>
<gene>
    <name evidence="2" type="ORF">D0861_04240</name>
</gene>
<dbReference type="Gene3D" id="3.40.50.1240">
    <property type="entry name" value="Phosphoglycerate mutase-like"/>
    <property type="match status" value="1"/>
</dbReference>
<evidence type="ECO:0000313" key="3">
    <source>
        <dbReference type="Proteomes" id="UP000268823"/>
    </source>
</evidence>
<accession>A0A3M7FKS9</accession>
<dbReference type="SUPFAM" id="SSF53254">
    <property type="entry name" value="Phosphoglycerate mutase-like"/>
    <property type="match status" value="1"/>
</dbReference>
<dbReference type="InterPro" id="IPR029033">
    <property type="entry name" value="His_PPase_superfam"/>
</dbReference>
<dbReference type="InterPro" id="IPR050275">
    <property type="entry name" value="PGM_Phosphatase"/>
</dbReference>
<dbReference type="InterPro" id="IPR013078">
    <property type="entry name" value="His_Pase_superF_clade-1"/>
</dbReference>
<protein>
    <submittedName>
        <fullName evidence="2">Uncharacterized protein</fullName>
    </submittedName>
</protein>
<evidence type="ECO:0000256" key="1">
    <source>
        <dbReference type="SAM" id="MobiDB-lite"/>
    </source>
</evidence>
<dbReference type="AlphaFoldDB" id="A0A3M7FKS9"/>
<dbReference type="EMBL" id="QWIR01000064">
    <property type="protein sequence ID" value="RMY89438.1"/>
    <property type="molecule type" value="Genomic_DNA"/>
</dbReference>
<feature type="compositionally biased region" description="Polar residues" evidence="1">
    <location>
        <begin position="146"/>
        <end position="156"/>
    </location>
</feature>
<dbReference type="CDD" id="cd07067">
    <property type="entry name" value="HP_PGM_like"/>
    <property type="match status" value="1"/>
</dbReference>
<dbReference type="GO" id="GO:0005737">
    <property type="term" value="C:cytoplasm"/>
    <property type="evidence" value="ECO:0007669"/>
    <property type="project" value="TreeGrafter"/>
</dbReference>
<dbReference type="OrthoDB" id="496981at2759"/>
<reference evidence="2 3" key="1">
    <citation type="journal article" date="2018" name="BMC Genomics">
        <title>Genomic evidence for intraspecific hybridization in a clonal and extremely halotolerant yeast.</title>
        <authorList>
            <person name="Gostincar C."/>
            <person name="Stajich J.E."/>
            <person name="Zupancic J."/>
            <person name="Zalar P."/>
            <person name="Gunde-Cimerman N."/>
        </authorList>
    </citation>
    <scope>NUCLEOTIDE SEQUENCE [LARGE SCALE GENOMIC DNA]</scope>
    <source>
        <strain evidence="2 3">EXF-2788</strain>
    </source>
</reference>
<dbReference type="PANTHER" id="PTHR48100:SF54">
    <property type="entry name" value="PHOSPHATASE SPAC5H10.03-RELATED"/>
    <property type="match status" value="1"/>
</dbReference>
<feature type="compositionally biased region" description="Low complexity" evidence="1">
    <location>
        <begin position="135"/>
        <end position="145"/>
    </location>
</feature>
<evidence type="ECO:0000313" key="2">
    <source>
        <dbReference type="EMBL" id="RMY89438.1"/>
    </source>
</evidence>
<name>A0A3M7FKS9_HORWE</name>
<organism evidence="2 3">
    <name type="scientific">Hortaea werneckii</name>
    <name type="common">Black yeast</name>
    <name type="synonym">Cladosporium werneckii</name>
    <dbReference type="NCBI Taxonomy" id="91943"/>
    <lineage>
        <taxon>Eukaryota</taxon>
        <taxon>Fungi</taxon>
        <taxon>Dikarya</taxon>
        <taxon>Ascomycota</taxon>
        <taxon>Pezizomycotina</taxon>
        <taxon>Dothideomycetes</taxon>
        <taxon>Dothideomycetidae</taxon>
        <taxon>Mycosphaerellales</taxon>
        <taxon>Teratosphaeriaceae</taxon>
        <taxon>Hortaea</taxon>
    </lineage>
</organism>
<dbReference type="GO" id="GO:0016791">
    <property type="term" value="F:phosphatase activity"/>
    <property type="evidence" value="ECO:0007669"/>
    <property type="project" value="TreeGrafter"/>
</dbReference>
<proteinExistence type="predicted"/>
<feature type="compositionally biased region" description="Polar residues" evidence="1">
    <location>
        <begin position="181"/>
        <end position="210"/>
    </location>
</feature>
<feature type="region of interest" description="Disordered" evidence="1">
    <location>
        <begin position="715"/>
        <end position="738"/>
    </location>
</feature>
<dbReference type="Pfam" id="PF00300">
    <property type="entry name" value="His_Phos_1"/>
    <property type="match status" value="1"/>
</dbReference>
<feature type="compositionally biased region" description="Polar residues" evidence="1">
    <location>
        <begin position="93"/>
        <end position="134"/>
    </location>
</feature>
<dbReference type="VEuPathDB" id="FungiDB:BTJ68_04450"/>